<dbReference type="Proteomes" id="UP000677228">
    <property type="component" value="Unassembled WGS sequence"/>
</dbReference>
<dbReference type="AlphaFoldDB" id="A0A814M7B7"/>
<sequence>MPSPSTTMRMFEPSKMSQSAAFGVAFTEKMPPLSTIIRKSTISERKGVSKTTAIAVVPTTLISPSNRNIRISWTYSSEVTTVQMVANNLKVQQWVALGLSLDEEMGEDHVFVCQHLSDNSIVVKRLINPGGHVVPIAAPSNDGGTFNATQAKIENSVVTCGFTLSNFGSRKKRRSVIPTLSQTVKYHPLVAVGPLDSSNSMRMHTSKEPQSQLVSLNGEAQISYNPV</sequence>
<dbReference type="Pfam" id="PF03351">
    <property type="entry name" value="DOMON"/>
    <property type="match status" value="1"/>
</dbReference>
<protein>
    <recommendedName>
        <fullName evidence="1">DOMON domain-containing protein</fullName>
    </recommendedName>
</protein>
<dbReference type="PANTHER" id="PTHR46902:SF1">
    <property type="entry name" value="DOMON DOMAIN-CONTAINING PROTEIN FRRS1L"/>
    <property type="match status" value="1"/>
</dbReference>
<gene>
    <name evidence="2" type="ORF">GPM918_LOCUS17500</name>
    <name evidence="3" type="ORF">OVA965_LOCUS27335</name>
    <name evidence="4" type="ORF">SRO942_LOCUS17498</name>
    <name evidence="5" type="ORF">TMI583_LOCUS28079</name>
</gene>
<dbReference type="GO" id="GO:1900449">
    <property type="term" value="P:regulation of glutamate receptor signaling pathway"/>
    <property type="evidence" value="ECO:0007669"/>
    <property type="project" value="InterPro"/>
</dbReference>
<dbReference type="PROSITE" id="PS50836">
    <property type="entry name" value="DOMON"/>
    <property type="match status" value="1"/>
</dbReference>
<name>A0A814M7B7_9BILA</name>
<dbReference type="EMBL" id="CAJOBA010039566">
    <property type="protein sequence ID" value="CAF4079477.1"/>
    <property type="molecule type" value="Genomic_DNA"/>
</dbReference>
<evidence type="ECO:0000313" key="4">
    <source>
        <dbReference type="EMBL" id="CAF3842127.1"/>
    </source>
</evidence>
<comment type="caution">
    <text evidence="2">The sequence shown here is derived from an EMBL/GenBank/DDBJ whole genome shotgun (WGS) entry which is preliminary data.</text>
</comment>
<dbReference type="OrthoDB" id="9995662at2759"/>
<dbReference type="Proteomes" id="UP000681722">
    <property type="component" value="Unassembled WGS sequence"/>
</dbReference>
<evidence type="ECO:0000259" key="1">
    <source>
        <dbReference type="PROSITE" id="PS50836"/>
    </source>
</evidence>
<accession>A0A814M7B7</accession>
<reference evidence="2" key="1">
    <citation type="submission" date="2021-02" db="EMBL/GenBank/DDBJ databases">
        <authorList>
            <person name="Nowell W R."/>
        </authorList>
    </citation>
    <scope>NUCLEOTIDE SEQUENCE</scope>
</reference>
<dbReference type="GO" id="GO:0099072">
    <property type="term" value="P:regulation of postsynaptic membrane neurotransmitter receptor levels"/>
    <property type="evidence" value="ECO:0007669"/>
    <property type="project" value="TreeGrafter"/>
</dbReference>
<dbReference type="EMBL" id="CAJOBC010004827">
    <property type="protein sequence ID" value="CAF3842127.1"/>
    <property type="molecule type" value="Genomic_DNA"/>
</dbReference>
<evidence type="ECO:0000313" key="6">
    <source>
        <dbReference type="Proteomes" id="UP000663829"/>
    </source>
</evidence>
<dbReference type="PANTHER" id="PTHR46902">
    <property type="entry name" value="DOMON DOMAIN-CONTAINING PROTEIN FRRS1L"/>
    <property type="match status" value="1"/>
</dbReference>
<evidence type="ECO:0000313" key="3">
    <source>
        <dbReference type="EMBL" id="CAF1274299.1"/>
    </source>
</evidence>
<proteinExistence type="predicted"/>
<dbReference type="Proteomes" id="UP000682733">
    <property type="component" value="Unassembled WGS sequence"/>
</dbReference>
<keyword evidence="6" id="KW-1185">Reference proteome</keyword>
<evidence type="ECO:0000313" key="2">
    <source>
        <dbReference type="EMBL" id="CAF1075530.1"/>
    </source>
</evidence>
<dbReference type="EMBL" id="CAJNOQ010004827">
    <property type="protein sequence ID" value="CAF1075530.1"/>
    <property type="molecule type" value="Genomic_DNA"/>
</dbReference>
<feature type="domain" description="DOMON" evidence="1">
    <location>
        <begin position="67"/>
        <end position="193"/>
    </location>
</feature>
<evidence type="ECO:0000313" key="5">
    <source>
        <dbReference type="EMBL" id="CAF4079477.1"/>
    </source>
</evidence>
<dbReference type="InterPro" id="IPR042789">
    <property type="entry name" value="FRRS1L"/>
</dbReference>
<dbReference type="Proteomes" id="UP000663829">
    <property type="component" value="Unassembled WGS sequence"/>
</dbReference>
<dbReference type="EMBL" id="CAJNOK010018005">
    <property type="protein sequence ID" value="CAF1274299.1"/>
    <property type="molecule type" value="Genomic_DNA"/>
</dbReference>
<organism evidence="2 6">
    <name type="scientific">Didymodactylos carnosus</name>
    <dbReference type="NCBI Taxonomy" id="1234261"/>
    <lineage>
        <taxon>Eukaryota</taxon>
        <taxon>Metazoa</taxon>
        <taxon>Spiralia</taxon>
        <taxon>Gnathifera</taxon>
        <taxon>Rotifera</taxon>
        <taxon>Eurotatoria</taxon>
        <taxon>Bdelloidea</taxon>
        <taxon>Philodinida</taxon>
        <taxon>Philodinidae</taxon>
        <taxon>Didymodactylos</taxon>
    </lineage>
</organism>
<dbReference type="InterPro" id="IPR005018">
    <property type="entry name" value="DOMON_domain"/>
</dbReference>